<accession>A0A8H7Z384</accession>
<name>A0A8H7Z384_AJECA</name>
<proteinExistence type="predicted"/>
<organism evidence="1 2">
    <name type="scientific">Ajellomyces capsulatus</name>
    <name type="common">Darling's disease fungus</name>
    <name type="synonym">Histoplasma capsulatum</name>
    <dbReference type="NCBI Taxonomy" id="5037"/>
    <lineage>
        <taxon>Eukaryota</taxon>
        <taxon>Fungi</taxon>
        <taxon>Dikarya</taxon>
        <taxon>Ascomycota</taxon>
        <taxon>Pezizomycotina</taxon>
        <taxon>Eurotiomycetes</taxon>
        <taxon>Eurotiomycetidae</taxon>
        <taxon>Onygenales</taxon>
        <taxon>Ajellomycetaceae</taxon>
        <taxon>Histoplasma</taxon>
    </lineage>
</organism>
<dbReference type="EMBL" id="JAEVHI010000002">
    <property type="protein sequence ID" value="KAG5300314.1"/>
    <property type="molecule type" value="Genomic_DNA"/>
</dbReference>
<protein>
    <submittedName>
        <fullName evidence="1">Uncharacterized protein</fullName>
    </submittedName>
</protein>
<reference evidence="1 2" key="1">
    <citation type="submission" date="2021-01" db="EMBL/GenBank/DDBJ databases">
        <title>Chromosome-level genome assembly of a human fungal pathogen reveals clustering of transcriptionally co-regulated genes.</title>
        <authorList>
            <person name="Voorhies M."/>
            <person name="Cohen S."/>
            <person name="Shea T.P."/>
            <person name="Petrus S."/>
            <person name="Munoz J.F."/>
            <person name="Poplawski S."/>
            <person name="Goldman W.E."/>
            <person name="Michael T."/>
            <person name="Cuomo C.A."/>
            <person name="Sil A."/>
            <person name="Beyhan S."/>
        </authorList>
    </citation>
    <scope>NUCLEOTIDE SEQUENCE [LARGE SCALE GENOMIC DNA]</scope>
    <source>
        <strain evidence="1 2">G184AR</strain>
    </source>
</reference>
<comment type="caution">
    <text evidence="1">The sequence shown here is derived from an EMBL/GenBank/DDBJ whole genome shotgun (WGS) entry which is preliminary data.</text>
</comment>
<evidence type="ECO:0000313" key="2">
    <source>
        <dbReference type="Proteomes" id="UP000670092"/>
    </source>
</evidence>
<dbReference type="AlphaFoldDB" id="A0A8H7Z384"/>
<gene>
    <name evidence="1" type="ORF">I7I52_10893</name>
</gene>
<dbReference type="VEuPathDB" id="FungiDB:I7I52_10893"/>
<dbReference type="Proteomes" id="UP000670092">
    <property type="component" value="Unassembled WGS sequence"/>
</dbReference>
<sequence>MHISSYVCVSLCVSAWEWKTPDPVHVNMAIILHIFHSSPFPLLYRNEIYSKSVTLSLCQWIPGILPRVLVTGVKVATMHGLTVFQSWYWRLILLLTHICIYVDRCIVSYLYTRWDDRAACSVEKRQKMKPEK</sequence>
<evidence type="ECO:0000313" key="1">
    <source>
        <dbReference type="EMBL" id="KAG5300314.1"/>
    </source>
</evidence>